<keyword evidence="6 9" id="KW-1133">Transmembrane helix</keyword>
<feature type="transmembrane region" description="Helical" evidence="9">
    <location>
        <begin position="12"/>
        <end position="33"/>
    </location>
</feature>
<feature type="transmembrane region" description="Helical" evidence="9">
    <location>
        <begin position="228"/>
        <end position="248"/>
    </location>
</feature>
<evidence type="ECO:0000256" key="5">
    <source>
        <dbReference type="ARBA" id="ARBA00022692"/>
    </source>
</evidence>
<dbReference type="Proteomes" id="UP000244792">
    <property type="component" value="Chromosome"/>
</dbReference>
<feature type="transmembrane region" description="Helical" evidence="9">
    <location>
        <begin position="69"/>
        <end position="89"/>
    </location>
</feature>
<dbReference type="OrthoDB" id="9762978at2"/>
<evidence type="ECO:0000256" key="9">
    <source>
        <dbReference type="SAM" id="Phobius"/>
    </source>
</evidence>
<evidence type="ECO:0000256" key="4">
    <source>
        <dbReference type="ARBA" id="ARBA00022475"/>
    </source>
</evidence>
<feature type="transmembrane region" description="Helical" evidence="9">
    <location>
        <begin position="338"/>
        <end position="361"/>
    </location>
</feature>
<evidence type="ECO:0000259" key="10">
    <source>
        <dbReference type="Pfam" id="PF03553"/>
    </source>
</evidence>
<organism evidence="11 12">
    <name type="scientific">Thermodesulfobium acidiphilum</name>
    <dbReference type="NCBI Taxonomy" id="1794699"/>
    <lineage>
        <taxon>Bacteria</taxon>
        <taxon>Pseudomonadati</taxon>
        <taxon>Thermodesulfobiota</taxon>
        <taxon>Thermodesulfobiia</taxon>
        <taxon>Thermodesulfobiales</taxon>
        <taxon>Thermodesulfobiaceae</taxon>
        <taxon>Thermodesulfobium</taxon>
    </lineage>
</organism>
<name>A0A2R4W2Z4_THEAF</name>
<dbReference type="GO" id="GO:0015297">
    <property type="term" value="F:antiporter activity"/>
    <property type="evidence" value="ECO:0007669"/>
    <property type="project" value="UniProtKB-KW"/>
</dbReference>
<gene>
    <name evidence="11" type="ORF">TDSAC_1778</name>
</gene>
<keyword evidence="4" id="KW-1003">Cell membrane</keyword>
<evidence type="ECO:0000256" key="2">
    <source>
        <dbReference type="ARBA" id="ARBA00022448"/>
    </source>
</evidence>
<feature type="transmembrane region" description="Helical" evidence="9">
    <location>
        <begin position="254"/>
        <end position="277"/>
    </location>
</feature>
<dbReference type="InterPro" id="IPR052180">
    <property type="entry name" value="NhaC_Na-H+_Antiporter"/>
</dbReference>
<dbReference type="PANTHER" id="PTHR33451:SF3">
    <property type="entry name" value="MALATE-2H(+)_NA(+)-LACTATE ANTIPORTER"/>
    <property type="match status" value="1"/>
</dbReference>
<sequence>MFKIFNNYKSEFILLALILFILFGLGICISFSLPLFLGLIPAYCMLFIYLLTLKNNFSQLIFISLKGIFMVKEVVGILIGVGIMLPSFALSGTLNEILNIFMFTLNPKYLAFFSFVFASILSLIIGSITGTLCILSAPIMALSNSVHYPSYIVAGALVSGAMLGDRSSIFSSALRLTAICVGIDVKTHFMAILPTTIVAVILILIVYSIFLPIFFEIHINSVHITSDYLIKVDYFKLFPILILFVLFIKKVPLFFSFLFSSIFALFISDVNSSINLIYHIFYGINIWPFNHLSGIFSMLPLVALVCVSSAFNSLLQKSRILDSLVKRIINPKSYSQSVFRVIVLNLISSMLFCNQALPLMLAAQQLRNEWRRNFKLSLLSRVIADSAHVFPGIVPWNLLAQICAILLGVKPMYYIHFAFLLWILPIINLIFSYFAQKDKIK</sequence>
<feature type="transmembrane region" description="Helical" evidence="9">
    <location>
        <begin position="191"/>
        <end position="216"/>
    </location>
</feature>
<dbReference type="AlphaFoldDB" id="A0A2R4W2Z4"/>
<accession>A0A2R4W2Z4</accession>
<keyword evidence="5 9" id="KW-0812">Transmembrane</keyword>
<dbReference type="InterPro" id="IPR018461">
    <property type="entry name" value="Na/H_Antiport_NhaC-like_C"/>
</dbReference>
<evidence type="ECO:0000256" key="6">
    <source>
        <dbReference type="ARBA" id="ARBA00022989"/>
    </source>
</evidence>
<keyword evidence="3" id="KW-0050">Antiport</keyword>
<protein>
    <submittedName>
        <fullName evidence="11">Transporter, NhaC family</fullName>
    </submittedName>
</protein>
<feature type="domain" description="Na+/H+ antiporter NhaC-like C-terminal" evidence="10">
    <location>
        <begin position="160"/>
        <end position="434"/>
    </location>
</feature>
<feature type="transmembrane region" description="Helical" evidence="9">
    <location>
        <begin position="382"/>
        <end position="407"/>
    </location>
</feature>
<keyword evidence="12" id="KW-1185">Reference proteome</keyword>
<feature type="transmembrane region" description="Helical" evidence="9">
    <location>
        <begin position="39"/>
        <end position="57"/>
    </location>
</feature>
<evidence type="ECO:0000313" key="12">
    <source>
        <dbReference type="Proteomes" id="UP000244792"/>
    </source>
</evidence>
<comment type="subcellular location">
    <subcellularLocation>
        <location evidence="1">Cell membrane</location>
        <topology evidence="1">Multi-pass membrane protein</topology>
    </subcellularLocation>
</comment>
<proteinExistence type="inferred from homology"/>
<keyword evidence="2" id="KW-0813">Transport</keyword>
<evidence type="ECO:0000256" key="8">
    <source>
        <dbReference type="ARBA" id="ARBA00038435"/>
    </source>
</evidence>
<evidence type="ECO:0000313" key="11">
    <source>
        <dbReference type="EMBL" id="AWB11114.1"/>
    </source>
</evidence>
<dbReference type="Pfam" id="PF03553">
    <property type="entry name" value="Na_H_antiporter"/>
    <property type="match status" value="1"/>
</dbReference>
<reference evidence="11 12" key="1">
    <citation type="submission" date="2017-04" db="EMBL/GenBank/DDBJ databases">
        <title>Genomic insights into metabolism of Thermodesulfobium acidiphilum.</title>
        <authorList>
            <person name="Toshchakov S.V."/>
            <person name="Frolov E.N."/>
            <person name="Kublanov I.V."/>
            <person name="Samarov N.I."/>
            <person name="Novikov A."/>
            <person name="Lebedinsky A.V."/>
            <person name="Bonch-Osmolovskaya E.A."/>
            <person name="Chernyh N.A."/>
        </authorList>
    </citation>
    <scope>NUCLEOTIDE SEQUENCE [LARGE SCALE GENOMIC DNA]</scope>
    <source>
        <strain evidence="11 12">3127-1</strain>
    </source>
</reference>
<evidence type="ECO:0000256" key="1">
    <source>
        <dbReference type="ARBA" id="ARBA00004651"/>
    </source>
</evidence>
<keyword evidence="7 9" id="KW-0472">Membrane</keyword>
<dbReference type="EMBL" id="CP020921">
    <property type="protein sequence ID" value="AWB11114.1"/>
    <property type="molecule type" value="Genomic_DNA"/>
</dbReference>
<feature type="transmembrane region" description="Helical" evidence="9">
    <location>
        <begin position="289"/>
        <end position="311"/>
    </location>
</feature>
<evidence type="ECO:0000256" key="3">
    <source>
        <dbReference type="ARBA" id="ARBA00022449"/>
    </source>
</evidence>
<feature type="transmembrane region" description="Helical" evidence="9">
    <location>
        <begin position="109"/>
        <end position="134"/>
    </location>
</feature>
<dbReference type="GO" id="GO:0005886">
    <property type="term" value="C:plasma membrane"/>
    <property type="evidence" value="ECO:0007669"/>
    <property type="project" value="UniProtKB-SubCell"/>
</dbReference>
<evidence type="ECO:0000256" key="7">
    <source>
        <dbReference type="ARBA" id="ARBA00023136"/>
    </source>
</evidence>
<comment type="similarity">
    <text evidence="8">Belongs to the NhaC Na(+)/H(+) (TC 2.A.35) antiporter family.</text>
</comment>
<dbReference type="PANTHER" id="PTHR33451">
    <property type="entry name" value="MALATE-2H(+)/NA(+)-LACTATE ANTIPORTER"/>
    <property type="match status" value="1"/>
</dbReference>
<feature type="transmembrane region" description="Helical" evidence="9">
    <location>
        <begin position="146"/>
        <end position="164"/>
    </location>
</feature>
<feature type="transmembrane region" description="Helical" evidence="9">
    <location>
        <begin position="413"/>
        <end position="435"/>
    </location>
</feature>
<dbReference type="KEGG" id="taci:TDSAC_1778"/>